<sequence length="199" mass="21818">MEFQSGNGLLLRYWFTAGDVVGTRSWIYRGEWYHETWIRADDGREWRSTAGLLGIAVNRGQRLAFAWCAANDAAAGDLVAVRNCTTGESRAISQAIATAYDRRAYGRWGMLLALLAACAMGQGGYTDTLPAFVVAHWLPCSLILVLVAGLLGFVLSAQVDPDPEREVDRKIQLALAGMEYAWRATADVPLVTIRHQLAA</sequence>
<accession>A0ABW7EUU1</accession>
<keyword evidence="3" id="KW-1185">Reference proteome</keyword>
<evidence type="ECO:0000313" key="3">
    <source>
        <dbReference type="Proteomes" id="UP001606300"/>
    </source>
</evidence>
<feature type="transmembrane region" description="Helical" evidence="1">
    <location>
        <begin position="131"/>
        <end position="155"/>
    </location>
</feature>
<dbReference type="Proteomes" id="UP001606300">
    <property type="component" value="Unassembled WGS sequence"/>
</dbReference>
<proteinExistence type="predicted"/>
<keyword evidence="1" id="KW-0812">Transmembrane</keyword>
<keyword evidence="1" id="KW-0472">Membrane</keyword>
<protein>
    <submittedName>
        <fullName evidence="2">Uncharacterized protein</fullName>
    </submittedName>
</protein>
<feature type="transmembrane region" description="Helical" evidence="1">
    <location>
        <begin position="108"/>
        <end position="125"/>
    </location>
</feature>
<organism evidence="2 3">
    <name type="scientific">Pelomonas dachongensis</name>
    <dbReference type="NCBI Taxonomy" id="3299029"/>
    <lineage>
        <taxon>Bacteria</taxon>
        <taxon>Pseudomonadati</taxon>
        <taxon>Pseudomonadota</taxon>
        <taxon>Betaproteobacteria</taxon>
        <taxon>Burkholderiales</taxon>
        <taxon>Sphaerotilaceae</taxon>
        <taxon>Roseateles</taxon>
    </lineage>
</organism>
<evidence type="ECO:0000256" key="1">
    <source>
        <dbReference type="SAM" id="Phobius"/>
    </source>
</evidence>
<dbReference type="EMBL" id="JBIGHY010000019">
    <property type="protein sequence ID" value="MFG6417235.1"/>
    <property type="molecule type" value="Genomic_DNA"/>
</dbReference>
<evidence type="ECO:0000313" key="2">
    <source>
        <dbReference type="EMBL" id="MFG6417235.1"/>
    </source>
</evidence>
<gene>
    <name evidence="2" type="ORF">ACG02S_25405</name>
</gene>
<comment type="caution">
    <text evidence="2">The sequence shown here is derived from an EMBL/GenBank/DDBJ whole genome shotgun (WGS) entry which is preliminary data.</text>
</comment>
<name>A0ABW7EUU1_9BURK</name>
<dbReference type="RefSeq" id="WP_394473293.1">
    <property type="nucleotide sequence ID" value="NZ_JBIGHY010000019.1"/>
</dbReference>
<reference evidence="2 3" key="1">
    <citation type="submission" date="2024-09" db="EMBL/GenBank/DDBJ databases">
        <title>Novel species of the genus Pelomonas and Roseateles isolated from streams.</title>
        <authorList>
            <person name="Lu H."/>
        </authorList>
    </citation>
    <scope>NUCLEOTIDE SEQUENCE [LARGE SCALE GENOMIC DNA]</scope>
    <source>
        <strain evidence="2 3">DC23W</strain>
    </source>
</reference>
<keyword evidence="1" id="KW-1133">Transmembrane helix</keyword>